<evidence type="ECO:0000313" key="9">
    <source>
        <dbReference type="Proteomes" id="UP001499979"/>
    </source>
</evidence>
<name>A0ABN1UN40_9ACTN</name>
<evidence type="ECO:0000256" key="1">
    <source>
        <dbReference type="ARBA" id="ARBA00004651"/>
    </source>
</evidence>
<dbReference type="PANTHER" id="PTHR32196">
    <property type="entry name" value="ABC TRANSPORTER PERMEASE PROTEIN YPHD-RELATED-RELATED"/>
    <property type="match status" value="1"/>
</dbReference>
<feature type="transmembrane region" description="Helical" evidence="7">
    <location>
        <begin position="331"/>
        <end position="350"/>
    </location>
</feature>
<feature type="transmembrane region" description="Helical" evidence="7">
    <location>
        <begin position="280"/>
        <end position="300"/>
    </location>
</feature>
<comment type="caution">
    <text evidence="8">The sequence shown here is derived from an EMBL/GenBank/DDBJ whole genome shotgun (WGS) entry which is preliminary data.</text>
</comment>
<keyword evidence="3 7" id="KW-0812">Transmembrane</keyword>
<dbReference type="Pfam" id="PF02653">
    <property type="entry name" value="BPD_transp_2"/>
    <property type="match status" value="1"/>
</dbReference>
<keyword evidence="5 7" id="KW-0472">Membrane</keyword>
<dbReference type="EMBL" id="BAAAJE010000026">
    <property type="protein sequence ID" value="GAA1159666.1"/>
    <property type="molecule type" value="Genomic_DNA"/>
</dbReference>
<feature type="transmembrane region" description="Helical" evidence="7">
    <location>
        <begin position="202"/>
        <end position="221"/>
    </location>
</feature>
<keyword evidence="4 7" id="KW-1133">Transmembrane helix</keyword>
<dbReference type="Proteomes" id="UP001499979">
    <property type="component" value="Unassembled WGS sequence"/>
</dbReference>
<feature type="transmembrane region" description="Helical" evidence="7">
    <location>
        <begin position="160"/>
        <end position="182"/>
    </location>
</feature>
<feature type="region of interest" description="Disordered" evidence="6">
    <location>
        <begin position="1"/>
        <end position="22"/>
    </location>
</feature>
<protein>
    <submittedName>
        <fullName evidence="8">ABC transporter permease</fullName>
    </submittedName>
</protein>
<organism evidence="8 9">
    <name type="scientific">Nocardioides aquiterrae</name>
    <dbReference type="NCBI Taxonomy" id="203799"/>
    <lineage>
        <taxon>Bacteria</taxon>
        <taxon>Bacillati</taxon>
        <taxon>Actinomycetota</taxon>
        <taxon>Actinomycetes</taxon>
        <taxon>Propionibacteriales</taxon>
        <taxon>Nocardioidaceae</taxon>
        <taxon>Nocardioides</taxon>
    </lineage>
</organism>
<comment type="subcellular location">
    <subcellularLocation>
        <location evidence="1">Cell membrane</location>
        <topology evidence="1">Multi-pass membrane protein</topology>
    </subcellularLocation>
</comment>
<feature type="transmembrane region" description="Helical" evidence="7">
    <location>
        <begin position="307"/>
        <end position="325"/>
    </location>
</feature>
<dbReference type="PANTHER" id="PTHR32196:SF72">
    <property type="entry name" value="RIBOSE IMPORT PERMEASE PROTEIN RBSC"/>
    <property type="match status" value="1"/>
</dbReference>
<dbReference type="InterPro" id="IPR001851">
    <property type="entry name" value="ABC_transp_permease"/>
</dbReference>
<evidence type="ECO:0000256" key="3">
    <source>
        <dbReference type="ARBA" id="ARBA00022692"/>
    </source>
</evidence>
<evidence type="ECO:0000313" key="8">
    <source>
        <dbReference type="EMBL" id="GAA1159666.1"/>
    </source>
</evidence>
<feature type="transmembrane region" description="Helical" evidence="7">
    <location>
        <begin position="251"/>
        <end position="268"/>
    </location>
</feature>
<feature type="transmembrane region" description="Helical" evidence="7">
    <location>
        <begin position="75"/>
        <end position="107"/>
    </location>
</feature>
<keyword evidence="2" id="KW-1003">Cell membrane</keyword>
<evidence type="ECO:0000256" key="5">
    <source>
        <dbReference type="ARBA" id="ARBA00023136"/>
    </source>
</evidence>
<keyword evidence="9" id="KW-1185">Reference proteome</keyword>
<feature type="transmembrane region" description="Helical" evidence="7">
    <location>
        <begin position="127"/>
        <end position="148"/>
    </location>
</feature>
<proteinExistence type="predicted"/>
<accession>A0ABN1UN40</accession>
<evidence type="ECO:0000256" key="7">
    <source>
        <dbReference type="SAM" id="Phobius"/>
    </source>
</evidence>
<sequence>MTATTEPKPSLDDATPEPEHQPGLGTRLLASQRFSNVTIFGLLVLIVVFFSVVTPSGSFLSNFNLTSIALSGSQLLLLAAGVTFLLIAAGLDLSVGAIVVFSSVLAVKLMVNLTSGLADTTSGGADLWFRIAVAVGAGLLTGAAWGLVNGLLVVKSKIPSFIVTLATSTIILGLAQVWTGGINVSGVPPALSSTFGLGKVLGVPWPVVVSFAVTGLLWVILAGTRFGMRTYAIGANPEAARRAGIDVDRHLLVLYMLVGLLAGLVGMIDIARFTTASVTGYSTIALQAITAVIIGGTSLWGGRGKMSGTVVGAFIPATLTSGFVIMNLQPFWQNVAIGCVLIFAVFVDQYRRRAVNTL</sequence>
<evidence type="ECO:0000256" key="2">
    <source>
        <dbReference type="ARBA" id="ARBA00022475"/>
    </source>
</evidence>
<feature type="transmembrane region" description="Helical" evidence="7">
    <location>
        <begin position="34"/>
        <end position="54"/>
    </location>
</feature>
<gene>
    <name evidence="8" type="ORF">GCM10009606_42200</name>
</gene>
<reference evidence="8 9" key="1">
    <citation type="journal article" date="2019" name="Int. J. Syst. Evol. Microbiol.">
        <title>The Global Catalogue of Microorganisms (GCM) 10K type strain sequencing project: providing services to taxonomists for standard genome sequencing and annotation.</title>
        <authorList>
            <consortium name="The Broad Institute Genomics Platform"/>
            <consortium name="The Broad Institute Genome Sequencing Center for Infectious Disease"/>
            <person name="Wu L."/>
            <person name="Ma J."/>
        </authorList>
    </citation>
    <scope>NUCLEOTIDE SEQUENCE [LARGE SCALE GENOMIC DNA]</scope>
    <source>
        <strain evidence="8 9">JCM 11813</strain>
    </source>
</reference>
<evidence type="ECO:0000256" key="4">
    <source>
        <dbReference type="ARBA" id="ARBA00022989"/>
    </source>
</evidence>
<dbReference type="CDD" id="cd06579">
    <property type="entry name" value="TM_PBP1_transp_AraH_like"/>
    <property type="match status" value="1"/>
</dbReference>
<dbReference type="RefSeq" id="WP_343909929.1">
    <property type="nucleotide sequence ID" value="NZ_BAAAJE010000026.1"/>
</dbReference>
<evidence type="ECO:0000256" key="6">
    <source>
        <dbReference type="SAM" id="MobiDB-lite"/>
    </source>
</evidence>